<evidence type="ECO:0000313" key="3">
    <source>
        <dbReference type="EMBL" id="SEK04520.1"/>
    </source>
</evidence>
<feature type="domain" description="Helix-turn-helix" evidence="2">
    <location>
        <begin position="59"/>
        <end position="106"/>
    </location>
</feature>
<evidence type="ECO:0000259" key="2">
    <source>
        <dbReference type="Pfam" id="PF12728"/>
    </source>
</evidence>
<protein>
    <submittedName>
        <fullName evidence="3">Helix-turn-helix domain-containing protein</fullName>
    </submittedName>
</protein>
<dbReference type="EMBL" id="FNYD01000013">
    <property type="protein sequence ID" value="SEK04520.1"/>
    <property type="molecule type" value="Genomic_DNA"/>
</dbReference>
<reference evidence="3 4" key="1">
    <citation type="submission" date="2016-10" db="EMBL/GenBank/DDBJ databases">
        <authorList>
            <person name="de Groot N.N."/>
        </authorList>
    </citation>
    <scope>NUCLEOTIDE SEQUENCE [LARGE SCALE GENOMIC DNA]</scope>
    <source>
        <strain evidence="3 4">DSM 29340</strain>
    </source>
</reference>
<dbReference type="Pfam" id="PF12728">
    <property type="entry name" value="HTH_17"/>
    <property type="match status" value="1"/>
</dbReference>
<keyword evidence="4" id="KW-1185">Reference proteome</keyword>
<dbReference type="InterPro" id="IPR041657">
    <property type="entry name" value="HTH_17"/>
</dbReference>
<proteinExistence type="predicted"/>
<dbReference type="OrthoDB" id="8546410at2"/>
<dbReference type="Proteomes" id="UP000199379">
    <property type="component" value="Unassembled WGS sequence"/>
</dbReference>
<organism evidence="3 4">
    <name type="scientific">Cribrihabitans marinus</name>
    <dbReference type="NCBI Taxonomy" id="1227549"/>
    <lineage>
        <taxon>Bacteria</taxon>
        <taxon>Pseudomonadati</taxon>
        <taxon>Pseudomonadota</taxon>
        <taxon>Alphaproteobacteria</taxon>
        <taxon>Rhodobacterales</taxon>
        <taxon>Paracoccaceae</taxon>
        <taxon>Cribrihabitans</taxon>
    </lineage>
</organism>
<dbReference type="STRING" id="1227549.SAMN05444007_11347"/>
<gene>
    <name evidence="3" type="ORF">SAMN05444007_11347</name>
</gene>
<name>A0A1H7DYW1_9RHOB</name>
<evidence type="ECO:0000256" key="1">
    <source>
        <dbReference type="SAM" id="MobiDB-lite"/>
    </source>
</evidence>
<feature type="region of interest" description="Disordered" evidence="1">
    <location>
        <begin position="178"/>
        <end position="209"/>
    </location>
</feature>
<evidence type="ECO:0000313" key="4">
    <source>
        <dbReference type="Proteomes" id="UP000199379"/>
    </source>
</evidence>
<dbReference type="AlphaFoldDB" id="A0A1H7DYW1"/>
<sequence length="209" mass="22831">MCCWVDVPSTSSKTCNPGLPPHLVLREPAVVTCGRATRAATMPGSKNPDRRRIRILCTYSVPEVAALLEVHVHTVRRWLKSGLGSIDGQSPTLIHGAELRRYLDARARGKKQKCGPDEMYCLSCRAPRLPILGSVHIGDLNEKTVRLVGACCTCGRKICRAGSVSRLQEYTASFGPLQRRTPSLKGSSIPLLDGDSKEQDENGQVQRGK</sequence>
<accession>A0A1H7DYW1</accession>